<dbReference type="EMBL" id="JAICCE010000001">
    <property type="protein sequence ID" value="KAG9283161.1"/>
    <property type="molecule type" value="Genomic_DNA"/>
</dbReference>
<dbReference type="AlphaFoldDB" id="A0A8T2MRB7"/>
<proteinExistence type="predicted"/>
<protein>
    <submittedName>
        <fullName evidence="2">Uncharacterized protein</fullName>
    </submittedName>
</protein>
<comment type="caution">
    <text evidence="2">The sequence shown here is derived from an EMBL/GenBank/DDBJ whole genome shotgun (WGS) entry which is preliminary data.</text>
</comment>
<dbReference type="Proteomes" id="UP000752171">
    <property type="component" value="Unassembled WGS sequence"/>
</dbReference>
<reference evidence="2 3" key="1">
    <citation type="submission" date="2021-07" db="EMBL/GenBank/DDBJ databases">
        <authorList>
            <person name="Imarazene B."/>
            <person name="Zahm M."/>
            <person name="Klopp C."/>
            <person name="Cabau C."/>
            <person name="Beille S."/>
            <person name="Jouanno E."/>
            <person name="Castinel A."/>
            <person name="Lluch J."/>
            <person name="Gil L."/>
            <person name="Kuchtly C."/>
            <person name="Lopez Roques C."/>
            <person name="Donnadieu C."/>
            <person name="Parrinello H."/>
            <person name="Journot L."/>
            <person name="Du K."/>
            <person name="Schartl M."/>
            <person name="Retaux S."/>
            <person name="Guiguen Y."/>
        </authorList>
    </citation>
    <scope>NUCLEOTIDE SEQUENCE [LARGE SCALE GENOMIC DNA]</scope>
    <source>
        <strain evidence="2">Pach_M1</strain>
        <tissue evidence="2">Testis</tissue>
    </source>
</reference>
<evidence type="ECO:0000256" key="1">
    <source>
        <dbReference type="SAM" id="MobiDB-lite"/>
    </source>
</evidence>
<feature type="region of interest" description="Disordered" evidence="1">
    <location>
        <begin position="63"/>
        <end position="88"/>
    </location>
</feature>
<feature type="region of interest" description="Disordered" evidence="1">
    <location>
        <begin position="342"/>
        <end position="362"/>
    </location>
</feature>
<organism evidence="2 3">
    <name type="scientific">Astyanax mexicanus</name>
    <name type="common">Blind cave fish</name>
    <name type="synonym">Astyanax fasciatus mexicanus</name>
    <dbReference type="NCBI Taxonomy" id="7994"/>
    <lineage>
        <taxon>Eukaryota</taxon>
        <taxon>Metazoa</taxon>
        <taxon>Chordata</taxon>
        <taxon>Craniata</taxon>
        <taxon>Vertebrata</taxon>
        <taxon>Euteleostomi</taxon>
        <taxon>Actinopterygii</taxon>
        <taxon>Neopterygii</taxon>
        <taxon>Teleostei</taxon>
        <taxon>Ostariophysi</taxon>
        <taxon>Characiformes</taxon>
        <taxon>Characoidei</taxon>
        <taxon>Acestrorhamphidae</taxon>
        <taxon>Acestrorhamphinae</taxon>
        <taxon>Astyanax</taxon>
    </lineage>
</organism>
<evidence type="ECO:0000313" key="3">
    <source>
        <dbReference type="Proteomes" id="UP000752171"/>
    </source>
</evidence>
<sequence length="589" mass="67168">MEALEKQLKNKKVKTHFCFFAKDVRKIEGNRKLKSFLDASKDAKFPDLPIELFFAKKEGLQDKSLPEKDSNEDDFTNSTGLNSSGYESLCSQNSSQSIVSKDPLLESKDQTFDSAASNTQHQIESTAQIHQENKDGSPLEKEMEAQVNICEQHASPQKSNAFKVAEDLQVLPFYEPDHEDGTPEQQQENITQMQCDPETDRNEHVFNSDQVMDEVSQEEHEDLNFSNQKLPSTHYQNVSHVQMHHEHKEYIPLEEVMEEQGTVCEKMCEPLIDKSHIAGTIPATTQSVATEDRIQSVTSGASEEKSESYSITLPETTVMSFQKQNVPKKAEVCHLDQKLDMRESKSTPHVQCDPETARNEPFVEPDCVGISEDKKQGMDEVSQKEPKLPADHFQNGSPVQIQNDNKDGIPLAEGLFSMPVSDSGKITGKAKRQPRNTSKLRSEHRRLLYDWALKKCSIKEEIEKVFDCISIQNQVEHGEYPCFVAENIMIYTDPKNGDKQIIVTDDKNKDVKNNLPKEITFIPEYQMWVCGIKKAVVIRNLEERELRFKSFDLILQSCKELVFEALAPALAVFKHIQRQERLYSLTKDH</sequence>
<name>A0A8T2MRB7_ASTMX</name>
<gene>
    <name evidence="2" type="ORF">AMEX_G1900</name>
</gene>
<feature type="compositionally biased region" description="Polar residues" evidence="1">
    <location>
        <begin position="76"/>
        <end position="88"/>
    </location>
</feature>
<accession>A0A8T2MRB7</accession>
<evidence type="ECO:0000313" key="2">
    <source>
        <dbReference type="EMBL" id="KAG9283161.1"/>
    </source>
</evidence>